<name>A0A1D3SM68_PLAMA</name>
<keyword evidence="4" id="KW-1185">Reference proteome</keyword>
<reference evidence="3 4" key="1">
    <citation type="submission" date="2016-06" db="EMBL/GenBank/DDBJ databases">
        <authorList>
            <consortium name="Pathogen Informatics"/>
        </authorList>
    </citation>
    <scope>NUCLEOTIDE SEQUENCE [LARGE SCALE GENOMIC DNA]</scope>
</reference>
<dbReference type="VEuPathDB" id="PlasmoDB:PmUG01_11017100"/>
<accession>A0A1D3SM68</accession>
<protein>
    <submittedName>
        <fullName evidence="3">Uncharacterized protein</fullName>
    </submittedName>
</protein>
<feature type="compositionally biased region" description="Low complexity" evidence="2">
    <location>
        <begin position="316"/>
        <end position="368"/>
    </location>
</feature>
<feature type="region of interest" description="Disordered" evidence="2">
    <location>
        <begin position="311"/>
        <end position="368"/>
    </location>
</feature>
<dbReference type="EMBL" id="LT594632">
    <property type="protein sequence ID" value="SCO92920.1"/>
    <property type="molecule type" value="Genomic_DNA"/>
</dbReference>
<evidence type="ECO:0000256" key="2">
    <source>
        <dbReference type="SAM" id="MobiDB-lite"/>
    </source>
</evidence>
<gene>
    <name evidence="3" type="primary">PmUG01_11017100</name>
    <name evidence="3" type="ORF">PMUG01_11017100</name>
</gene>
<dbReference type="AlphaFoldDB" id="A0A1D3SM68"/>
<dbReference type="GeneID" id="39869631"/>
<dbReference type="RefSeq" id="XP_028862360.1">
    <property type="nucleotide sequence ID" value="XM_029005808.1"/>
</dbReference>
<evidence type="ECO:0000313" key="4">
    <source>
        <dbReference type="Proteomes" id="UP000219813"/>
    </source>
</evidence>
<proteinExistence type="predicted"/>
<evidence type="ECO:0000256" key="1">
    <source>
        <dbReference type="SAM" id="Coils"/>
    </source>
</evidence>
<dbReference type="OrthoDB" id="382690at2759"/>
<organism evidence="3 4">
    <name type="scientific">Plasmodium malariae</name>
    <dbReference type="NCBI Taxonomy" id="5858"/>
    <lineage>
        <taxon>Eukaryota</taxon>
        <taxon>Sar</taxon>
        <taxon>Alveolata</taxon>
        <taxon>Apicomplexa</taxon>
        <taxon>Aconoidasida</taxon>
        <taxon>Haemosporida</taxon>
        <taxon>Plasmodiidae</taxon>
        <taxon>Plasmodium</taxon>
        <taxon>Plasmodium (Plasmodium)</taxon>
    </lineage>
</organism>
<feature type="coiled-coil region" evidence="1">
    <location>
        <begin position="18"/>
        <end position="130"/>
    </location>
</feature>
<dbReference type="Proteomes" id="UP000219813">
    <property type="component" value="Chromosome 11"/>
</dbReference>
<dbReference type="OMA" id="FCEEYVR"/>
<feature type="coiled-coil region" evidence="1">
    <location>
        <begin position="172"/>
        <end position="248"/>
    </location>
</feature>
<keyword evidence="1" id="KW-0175">Coiled coil</keyword>
<evidence type="ECO:0000313" key="3">
    <source>
        <dbReference type="EMBL" id="SCO92920.1"/>
    </source>
</evidence>
<sequence>MNDEEKILYKFIENKILLKEFCEEYVRIKNNEELLKQESNKIKLKNCELENEIEKYRDIMNNIEKNKNKEIENNNLEYDIKIKKFEKQIDFLNSCLNAEKESYNMKVKELICLKVENDKYKLQLNNKKENNVYDKENKINHNNVNVLNKIYTDINQKVDNMNKILNDTKNSRQCVELKLKDYEMLLNEYLKKITDLNLKYEKFYLLYKEAQFKNSVNKTKKKVLKHQIEELKNLNHILSNQIIALKNDINNIDGEKKQYYLLFRKAEKKNLLFYQKLKKKKIKTASSRSFSYDLCRLNYFSSNQLDEDDIDPIVYNSNNGNNSNESNSNNGNNSNESNSNNCNNNNNNSNNNNNNSNNNNNNNSNSNSSNSFKCTSIFLYKDNLPYTKNLRDFKITEKGEKTSSIYISKGVNKGILYRAEEFNIKKERKRKKILFYSDNDYDKRKKKRKKKIQF</sequence>
<dbReference type="KEGG" id="pmal:PMUG01_11017100"/>